<reference evidence="4 5" key="1">
    <citation type="submission" date="2021-07" db="EMBL/GenBank/DDBJ databases">
        <title>The Aristolochia fimbriata genome: insights into angiosperm evolution, floral development and chemical biosynthesis.</title>
        <authorList>
            <person name="Jiao Y."/>
        </authorList>
    </citation>
    <scope>NUCLEOTIDE SEQUENCE [LARGE SCALE GENOMIC DNA]</scope>
    <source>
        <strain evidence="4">IBCAS-2021</strain>
        <tissue evidence="4">Leaf</tissue>
    </source>
</reference>
<keyword evidence="5" id="KW-1185">Reference proteome</keyword>
<organism evidence="4 5">
    <name type="scientific">Aristolochia fimbriata</name>
    <name type="common">White veined hardy Dutchman's pipe vine</name>
    <dbReference type="NCBI Taxonomy" id="158543"/>
    <lineage>
        <taxon>Eukaryota</taxon>
        <taxon>Viridiplantae</taxon>
        <taxon>Streptophyta</taxon>
        <taxon>Embryophyta</taxon>
        <taxon>Tracheophyta</taxon>
        <taxon>Spermatophyta</taxon>
        <taxon>Magnoliopsida</taxon>
        <taxon>Magnoliidae</taxon>
        <taxon>Piperales</taxon>
        <taxon>Aristolochiaceae</taxon>
        <taxon>Aristolochia</taxon>
    </lineage>
</organism>
<dbReference type="InterPro" id="IPR055474">
    <property type="entry name" value="DUF7046"/>
</dbReference>
<accession>A0AAV7F3F8</accession>
<evidence type="ECO:0000259" key="2">
    <source>
        <dbReference type="Pfam" id="PF23080"/>
    </source>
</evidence>
<dbReference type="FunFam" id="2.60.40.2700:FF:000001">
    <property type="entry name" value="Transmembrane protein"/>
    <property type="match status" value="1"/>
</dbReference>
<dbReference type="Pfam" id="PF23080">
    <property type="entry name" value="DUF7046"/>
    <property type="match status" value="1"/>
</dbReference>
<gene>
    <name evidence="4" type="ORF">H6P81_007386</name>
</gene>
<proteinExistence type="predicted"/>
<evidence type="ECO:0000256" key="1">
    <source>
        <dbReference type="SAM" id="Coils"/>
    </source>
</evidence>
<dbReference type="PANTHER" id="PTHR31149:SF7">
    <property type="entry name" value="EXPRESSED PROTEIN"/>
    <property type="match status" value="1"/>
</dbReference>
<dbReference type="EMBL" id="JAINDJ010000003">
    <property type="protein sequence ID" value="KAG9454482.1"/>
    <property type="molecule type" value="Genomic_DNA"/>
</dbReference>
<evidence type="ECO:0000313" key="4">
    <source>
        <dbReference type="EMBL" id="KAG9454482.1"/>
    </source>
</evidence>
<comment type="caution">
    <text evidence="4">The sequence shown here is derived from an EMBL/GenBank/DDBJ whole genome shotgun (WGS) entry which is preliminary data.</text>
</comment>
<feature type="domain" description="AIR9-like A9" evidence="3">
    <location>
        <begin position="340"/>
        <end position="419"/>
    </location>
</feature>
<dbReference type="Pfam" id="PF23197">
    <property type="entry name" value="IG_AIR9"/>
    <property type="match status" value="1"/>
</dbReference>
<dbReference type="AlphaFoldDB" id="A0AAV7F3F8"/>
<dbReference type="PANTHER" id="PTHR31149">
    <property type="entry name" value="EXPRESSED PROTEIN"/>
    <property type="match status" value="1"/>
</dbReference>
<dbReference type="GO" id="GO:0005886">
    <property type="term" value="C:plasma membrane"/>
    <property type="evidence" value="ECO:0007669"/>
    <property type="project" value="TreeGrafter"/>
</dbReference>
<feature type="domain" description="DUF7046" evidence="2">
    <location>
        <begin position="458"/>
        <end position="547"/>
    </location>
</feature>
<dbReference type="Gene3D" id="2.60.40.2700">
    <property type="match status" value="1"/>
</dbReference>
<evidence type="ECO:0000313" key="5">
    <source>
        <dbReference type="Proteomes" id="UP000825729"/>
    </source>
</evidence>
<sequence length="548" mass="61566">MSAAPSSTHGNSDDRIRFSASEVLTRSHAERISGRRNLQEDEQRNHLTDQETMELLSRAKIQKEEIQRLQDQIAEACIKEVQLLTEKYALERKLSDLRMALDEKQNDGITSALKELAHRKGSLEENLKLAHDLKVVEDERYIFTSSLLSLLAEYGIRPHVINATAITNGAKLLYHRLHTKFRTSQVTFLDTRGTLTNQPMGFSSNTDRQMFTISKNLHPQTFVVPNAPSYHQYNLYPHAGQLEKTSYLPRLDRDHDLLENREIRNDAGLGTQNPSGDENLWEFSTSPLRYIDGFGDLKESGVRKGITDNVALDVHYQIPPVNEEQSSTDGDGFLPGIEGFQIIGEAKLGCTLQACGYPTNGTSLCMFQWVRHLQNGTRQYIEGATNPDYVVTADDVDKLIAVECIPMDDGGNQGELVKIFANNQSKITCDPEMQHDIEAYVSAGRAIFNILMLVDSSEGWEPVTLILKRSSYQIKNSSMDPVVIEEKYSPELSIKIPSGLSTQFVLTSSDGTSHPFSTNHDVRMRDTLVLTMRIFQSKALDDKKKGKA</sequence>
<protein>
    <submittedName>
        <fullName evidence="4">Uncharacterized protein</fullName>
    </submittedName>
</protein>
<keyword evidence="1" id="KW-0175">Coiled coil</keyword>
<evidence type="ECO:0000259" key="3">
    <source>
        <dbReference type="Pfam" id="PF23197"/>
    </source>
</evidence>
<name>A0AAV7F3F8_ARIFI</name>
<dbReference type="Proteomes" id="UP000825729">
    <property type="component" value="Unassembled WGS sequence"/>
</dbReference>
<feature type="coiled-coil region" evidence="1">
    <location>
        <begin position="52"/>
        <end position="107"/>
    </location>
</feature>
<dbReference type="InterPro" id="IPR056284">
    <property type="entry name" value="AIR9-like_A9"/>
</dbReference>